<keyword evidence="3" id="KW-0121">Carboxypeptidase</keyword>
<dbReference type="Pfam" id="PF00912">
    <property type="entry name" value="Transgly"/>
    <property type="match status" value="1"/>
</dbReference>
<feature type="compositionally biased region" description="Basic and acidic residues" evidence="14">
    <location>
        <begin position="1"/>
        <end position="11"/>
    </location>
</feature>
<feature type="domain" description="Penicillin-binding protein transpeptidase" evidence="16">
    <location>
        <begin position="396"/>
        <end position="642"/>
    </location>
</feature>
<feature type="compositionally biased region" description="Low complexity" evidence="14">
    <location>
        <begin position="711"/>
        <end position="745"/>
    </location>
</feature>
<keyword evidence="9" id="KW-0573">Peptidoglycan synthesis</keyword>
<name>A0A448KAS6_9ACTO</name>
<keyword evidence="15" id="KW-1133">Transmembrane helix</keyword>
<keyword evidence="11" id="KW-0961">Cell wall biogenesis/degradation</keyword>
<feature type="compositionally biased region" description="Polar residues" evidence="14">
    <location>
        <begin position="761"/>
        <end position="770"/>
    </location>
</feature>
<dbReference type="InterPro" id="IPR012338">
    <property type="entry name" value="Beta-lactam/transpept-like"/>
</dbReference>
<dbReference type="InterPro" id="IPR050396">
    <property type="entry name" value="Glycosyltr_51/Transpeptidase"/>
</dbReference>
<keyword evidence="5" id="KW-0328">Glycosyltransferase</keyword>
<keyword evidence="6" id="KW-0808">Transferase</keyword>
<feature type="region of interest" description="Disordered" evidence="14">
    <location>
        <begin position="1"/>
        <end position="59"/>
    </location>
</feature>
<sequence>MTVNRNEERVAHRTNQGVPRPGGSKLSQALSAGRQASVKPPKKPRATSKSASGKASAASKRTGWRRVFNYPRAGKGPIHRWIPSWRFVLGCFLMGVLAVIGLFAYAYSTIKVPDPSEFAQAQTTTVYYADGTTVMGEFAEIDRTIVDSTTLPDYVGQSIVASEDRSFYTNNGVDPKGIVRALWNNLRGGDTQGASTLTQQYVKNYYVDTTDSYFGKFQQAIMAIKIDREQSKDQILGAYLNTVYYGRSAYGIEAAAQAFYDKSAKDMTVSEAALLAGILPAPSAWDPAENPDKAKERWQRVMDHLLADGYISQADYDSAAFPETITPANEQVYSGPNGHLLQMVRAELKTNAKLTDQQIDTGGLRITSTIDKADQDAIISTAQSLPEGYSENLKVAMVSVDAKTGGLLALYGGPDYLINQVNTATDAVAQAGSTYKPFALVGGMEQGLTLSNGYKGDSPMTIAGHSFQNFRNASFGWINLIEATKDSVNTPYLQLNEDLGPEETNKVAIRAGYPEDTQGMNDFVQNVLGSASPHTIDIASAYSTFAAQGVRRDTHIVNNVTGPDGTVTYSAPTEGKQTFDSGVMADTSYALQQVVNDGSATKVQALGRPVAAKTGSSSDNKSAQFVGYTPQVVTAVTLYQSGPNGEEESITPWGEYDEITGSTYPADLFVDYMETALADLPIEEFPPRTDRSYTRGALYGEPGEVEEDYSTQAPQATQEPTQEIAPEPTQEPTAEATQAPTQEAPSEPSQAPTGEGGGGNTAQPGDQPTNPGGGIEPQPEVPDPQQPVPNPPNQPENQNQQNQNQNGG</sequence>
<dbReference type="AlphaFoldDB" id="A0A448KAS6"/>
<feature type="compositionally biased region" description="Low complexity" evidence="14">
    <location>
        <begin position="47"/>
        <end position="59"/>
    </location>
</feature>
<dbReference type="GO" id="GO:0008658">
    <property type="term" value="F:penicillin binding"/>
    <property type="evidence" value="ECO:0007669"/>
    <property type="project" value="InterPro"/>
</dbReference>
<dbReference type="InterPro" id="IPR001460">
    <property type="entry name" value="PCN-bd_Tpept"/>
</dbReference>
<evidence type="ECO:0000256" key="1">
    <source>
        <dbReference type="ARBA" id="ARBA00007090"/>
    </source>
</evidence>
<evidence type="ECO:0000256" key="4">
    <source>
        <dbReference type="ARBA" id="ARBA00022670"/>
    </source>
</evidence>
<proteinExistence type="inferred from homology"/>
<evidence type="ECO:0000313" key="19">
    <source>
        <dbReference type="Proteomes" id="UP000276899"/>
    </source>
</evidence>
<keyword evidence="7" id="KW-0378">Hydrolase</keyword>
<comment type="similarity">
    <text evidence="1">In the C-terminal section; belongs to the transpeptidase family.</text>
</comment>
<evidence type="ECO:0000256" key="7">
    <source>
        <dbReference type="ARBA" id="ARBA00022801"/>
    </source>
</evidence>
<dbReference type="SUPFAM" id="SSF53955">
    <property type="entry name" value="Lysozyme-like"/>
    <property type="match status" value="1"/>
</dbReference>
<dbReference type="GO" id="GO:0008955">
    <property type="term" value="F:peptidoglycan glycosyltransferase activity"/>
    <property type="evidence" value="ECO:0007669"/>
    <property type="project" value="UniProtKB-EC"/>
</dbReference>
<dbReference type="GO" id="GO:0009252">
    <property type="term" value="P:peptidoglycan biosynthetic process"/>
    <property type="evidence" value="ECO:0007669"/>
    <property type="project" value="UniProtKB-KW"/>
</dbReference>
<keyword evidence="15" id="KW-0812">Transmembrane</keyword>
<dbReference type="PANTHER" id="PTHR32282:SF34">
    <property type="entry name" value="PENICILLIN-BINDING PROTEIN 1A"/>
    <property type="match status" value="1"/>
</dbReference>
<comment type="catalytic activity">
    <reaction evidence="13">
        <text>[GlcNAc-(1-&gt;4)-Mur2Ac(oyl-L-Ala-gamma-D-Glu-L-Lys-D-Ala-D-Ala)](n)-di-trans,octa-cis-undecaprenyl diphosphate + beta-D-GlcNAc-(1-&gt;4)-Mur2Ac(oyl-L-Ala-gamma-D-Glu-L-Lys-D-Ala-D-Ala)-di-trans,octa-cis-undecaprenyl diphosphate = [GlcNAc-(1-&gt;4)-Mur2Ac(oyl-L-Ala-gamma-D-Glu-L-Lys-D-Ala-D-Ala)](n+1)-di-trans,octa-cis-undecaprenyl diphosphate + di-trans,octa-cis-undecaprenyl diphosphate + H(+)</text>
        <dbReference type="Rhea" id="RHEA:23708"/>
        <dbReference type="Rhea" id="RHEA-COMP:9602"/>
        <dbReference type="Rhea" id="RHEA-COMP:9603"/>
        <dbReference type="ChEBI" id="CHEBI:15378"/>
        <dbReference type="ChEBI" id="CHEBI:58405"/>
        <dbReference type="ChEBI" id="CHEBI:60033"/>
        <dbReference type="ChEBI" id="CHEBI:78435"/>
        <dbReference type="EC" id="2.4.99.28"/>
    </reaction>
</comment>
<evidence type="ECO:0000313" key="18">
    <source>
        <dbReference type="EMBL" id="VEG74029.1"/>
    </source>
</evidence>
<evidence type="ECO:0000256" key="2">
    <source>
        <dbReference type="ARBA" id="ARBA00007739"/>
    </source>
</evidence>
<feature type="region of interest" description="Disordered" evidence="14">
    <location>
        <begin position="705"/>
        <end position="808"/>
    </location>
</feature>
<feature type="compositionally biased region" description="Low complexity" evidence="14">
    <location>
        <begin position="795"/>
        <end position="808"/>
    </location>
</feature>
<gene>
    <name evidence="18" type="primary">mrcB</name>
    <name evidence="18" type="ORF">NCTC11923_00648</name>
</gene>
<dbReference type="InterPro" id="IPR023346">
    <property type="entry name" value="Lysozyme-like_dom_sf"/>
</dbReference>
<evidence type="ECO:0000256" key="8">
    <source>
        <dbReference type="ARBA" id="ARBA00022960"/>
    </source>
</evidence>
<dbReference type="InterPro" id="IPR036950">
    <property type="entry name" value="PBP_transglycosylase"/>
</dbReference>
<keyword evidence="8" id="KW-0133">Cell shape</keyword>
<evidence type="ECO:0000256" key="11">
    <source>
        <dbReference type="ARBA" id="ARBA00023316"/>
    </source>
</evidence>
<evidence type="ECO:0000256" key="5">
    <source>
        <dbReference type="ARBA" id="ARBA00022676"/>
    </source>
</evidence>
<dbReference type="Gene3D" id="1.10.3810.10">
    <property type="entry name" value="Biosynthetic peptidoglycan transglycosylase-like"/>
    <property type="match status" value="1"/>
</dbReference>
<dbReference type="PANTHER" id="PTHR32282">
    <property type="entry name" value="BINDING PROTEIN TRANSPEPTIDASE, PUTATIVE-RELATED"/>
    <property type="match status" value="1"/>
</dbReference>
<evidence type="ECO:0000256" key="14">
    <source>
        <dbReference type="SAM" id="MobiDB-lite"/>
    </source>
</evidence>
<feature type="compositionally biased region" description="Pro residues" evidence="14">
    <location>
        <begin position="779"/>
        <end position="794"/>
    </location>
</feature>
<evidence type="ECO:0000256" key="10">
    <source>
        <dbReference type="ARBA" id="ARBA00023268"/>
    </source>
</evidence>
<dbReference type="GO" id="GO:0006508">
    <property type="term" value="P:proteolysis"/>
    <property type="evidence" value="ECO:0007669"/>
    <property type="project" value="UniProtKB-KW"/>
</dbReference>
<evidence type="ECO:0000256" key="13">
    <source>
        <dbReference type="ARBA" id="ARBA00049902"/>
    </source>
</evidence>
<evidence type="ECO:0000256" key="12">
    <source>
        <dbReference type="ARBA" id="ARBA00034000"/>
    </source>
</evidence>
<dbReference type="GO" id="GO:0009002">
    <property type="term" value="F:serine-type D-Ala-D-Ala carboxypeptidase activity"/>
    <property type="evidence" value="ECO:0007669"/>
    <property type="project" value="UniProtKB-EC"/>
</dbReference>
<dbReference type="EMBL" id="LR134363">
    <property type="protein sequence ID" value="VEG74029.1"/>
    <property type="molecule type" value="Genomic_DNA"/>
</dbReference>
<comment type="similarity">
    <text evidence="2">In the N-terminal section; belongs to the glycosyltransferase 51 family.</text>
</comment>
<reference evidence="18 19" key="1">
    <citation type="submission" date="2018-12" db="EMBL/GenBank/DDBJ databases">
        <authorList>
            <consortium name="Pathogen Informatics"/>
        </authorList>
    </citation>
    <scope>NUCLEOTIDE SEQUENCE [LARGE SCALE GENOMIC DNA]</scope>
    <source>
        <strain evidence="18 19">NCTC11923</strain>
    </source>
</reference>
<evidence type="ECO:0000256" key="3">
    <source>
        <dbReference type="ARBA" id="ARBA00022645"/>
    </source>
</evidence>
<evidence type="ECO:0000259" key="16">
    <source>
        <dbReference type="Pfam" id="PF00905"/>
    </source>
</evidence>
<evidence type="ECO:0000256" key="15">
    <source>
        <dbReference type="SAM" id="Phobius"/>
    </source>
</evidence>
<keyword evidence="10" id="KW-0511">Multifunctional enzyme</keyword>
<feature type="transmembrane region" description="Helical" evidence="15">
    <location>
        <begin position="87"/>
        <end position="107"/>
    </location>
</feature>
<organism evidence="18 19">
    <name type="scientific">Actinomyces slackii</name>
    <dbReference type="NCBI Taxonomy" id="52774"/>
    <lineage>
        <taxon>Bacteria</taxon>
        <taxon>Bacillati</taxon>
        <taxon>Actinomycetota</taxon>
        <taxon>Actinomycetes</taxon>
        <taxon>Actinomycetales</taxon>
        <taxon>Actinomycetaceae</taxon>
        <taxon>Actinomyces</taxon>
    </lineage>
</organism>
<comment type="catalytic activity">
    <reaction evidence="12">
        <text>Preferential cleavage: (Ac)2-L-Lys-D-Ala-|-D-Ala. Also transpeptidation of peptidyl-alanyl moieties that are N-acyl substituents of D-alanine.</text>
        <dbReference type="EC" id="3.4.16.4"/>
    </reaction>
</comment>
<accession>A0A448KAS6</accession>
<dbReference type="Pfam" id="PF00905">
    <property type="entry name" value="Transpeptidase"/>
    <property type="match status" value="1"/>
</dbReference>
<dbReference type="FunFam" id="1.10.3810.10:FF:000001">
    <property type="entry name" value="Penicillin-binding protein 1A"/>
    <property type="match status" value="1"/>
</dbReference>
<evidence type="ECO:0000256" key="6">
    <source>
        <dbReference type="ARBA" id="ARBA00022679"/>
    </source>
</evidence>
<dbReference type="InterPro" id="IPR001264">
    <property type="entry name" value="Glyco_trans_51"/>
</dbReference>
<dbReference type="Proteomes" id="UP000276899">
    <property type="component" value="Chromosome"/>
</dbReference>
<dbReference type="STRING" id="1278298.GCA_000428685_00171"/>
<keyword evidence="19" id="KW-1185">Reference proteome</keyword>
<dbReference type="GO" id="GO:0008360">
    <property type="term" value="P:regulation of cell shape"/>
    <property type="evidence" value="ECO:0007669"/>
    <property type="project" value="UniProtKB-KW"/>
</dbReference>
<evidence type="ECO:0000256" key="9">
    <source>
        <dbReference type="ARBA" id="ARBA00022984"/>
    </source>
</evidence>
<keyword evidence="4" id="KW-0645">Protease</keyword>
<evidence type="ECO:0000259" key="17">
    <source>
        <dbReference type="Pfam" id="PF00912"/>
    </source>
</evidence>
<dbReference type="SUPFAM" id="SSF56601">
    <property type="entry name" value="beta-lactamase/transpeptidase-like"/>
    <property type="match status" value="1"/>
</dbReference>
<protein>
    <submittedName>
        <fullName evidence="18">Murein polymerase</fullName>
    </submittedName>
</protein>
<dbReference type="GO" id="GO:0030288">
    <property type="term" value="C:outer membrane-bounded periplasmic space"/>
    <property type="evidence" value="ECO:0007669"/>
    <property type="project" value="TreeGrafter"/>
</dbReference>
<dbReference type="Gene3D" id="3.40.710.10">
    <property type="entry name" value="DD-peptidase/beta-lactamase superfamily"/>
    <property type="match status" value="1"/>
</dbReference>
<feature type="domain" description="Glycosyl transferase family 51" evidence="17">
    <location>
        <begin position="134"/>
        <end position="304"/>
    </location>
</feature>
<dbReference type="RefSeq" id="WP_084500461.1">
    <property type="nucleotide sequence ID" value="NZ_LR134363.1"/>
</dbReference>
<dbReference type="GO" id="GO:0071555">
    <property type="term" value="P:cell wall organization"/>
    <property type="evidence" value="ECO:0007669"/>
    <property type="project" value="UniProtKB-KW"/>
</dbReference>
<keyword evidence="15" id="KW-0472">Membrane</keyword>
<dbReference type="KEGG" id="asla:NCTC11923_00648"/>